<dbReference type="AlphaFoldDB" id="M2YJH3"/>
<dbReference type="RefSeq" id="XP_007931641.1">
    <property type="nucleotide sequence ID" value="XM_007933450.1"/>
</dbReference>
<evidence type="ECO:0000313" key="1">
    <source>
        <dbReference type="EMBL" id="EME77890.1"/>
    </source>
</evidence>
<evidence type="ECO:0000313" key="2">
    <source>
        <dbReference type="Proteomes" id="UP000016932"/>
    </source>
</evidence>
<sequence>MTVISNKTLGPMRWPRLSTLFGREKGSLGSRRARKTCEWDVPTGSGQNEPVETTEKVCCILIIYLNSRISTQ</sequence>
<dbReference type="KEGG" id="pfj:MYCFIDRAFT_179357"/>
<organism evidence="1 2">
    <name type="scientific">Pseudocercospora fijiensis (strain CIRAD86)</name>
    <name type="common">Black leaf streak disease fungus</name>
    <name type="synonym">Mycosphaerella fijiensis</name>
    <dbReference type="NCBI Taxonomy" id="383855"/>
    <lineage>
        <taxon>Eukaryota</taxon>
        <taxon>Fungi</taxon>
        <taxon>Dikarya</taxon>
        <taxon>Ascomycota</taxon>
        <taxon>Pezizomycotina</taxon>
        <taxon>Dothideomycetes</taxon>
        <taxon>Dothideomycetidae</taxon>
        <taxon>Mycosphaerellales</taxon>
        <taxon>Mycosphaerellaceae</taxon>
        <taxon>Pseudocercospora</taxon>
    </lineage>
</organism>
<dbReference type="GeneID" id="19334107"/>
<gene>
    <name evidence="1" type="ORF">MYCFIDRAFT_179357</name>
</gene>
<dbReference type="VEuPathDB" id="FungiDB:MYCFIDRAFT_179357"/>
<keyword evidence="2" id="KW-1185">Reference proteome</keyword>
<reference evidence="1 2" key="1">
    <citation type="journal article" date="2012" name="PLoS Pathog.">
        <title>Diverse lifestyles and strategies of plant pathogenesis encoded in the genomes of eighteen Dothideomycetes fungi.</title>
        <authorList>
            <person name="Ohm R.A."/>
            <person name="Feau N."/>
            <person name="Henrissat B."/>
            <person name="Schoch C.L."/>
            <person name="Horwitz B.A."/>
            <person name="Barry K.W."/>
            <person name="Condon B.J."/>
            <person name="Copeland A.C."/>
            <person name="Dhillon B."/>
            <person name="Glaser F."/>
            <person name="Hesse C.N."/>
            <person name="Kosti I."/>
            <person name="LaButti K."/>
            <person name="Lindquist E.A."/>
            <person name="Lucas S."/>
            <person name="Salamov A.A."/>
            <person name="Bradshaw R.E."/>
            <person name="Ciuffetti L."/>
            <person name="Hamelin R.C."/>
            <person name="Kema G.H.J."/>
            <person name="Lawrence C."/>
            <person name="Scott J.A."/>
            <person name="Spatafora J.W."/>
            <person name="Turgeon B.G."/>
            <person name="de Wit P.J.G.M."/>
            <person name="Zhong S."/>
            <person name="Goodwin S.B."/>
            <person name="Grigoriev I.V."/>
        </authorList>
    </citation>
    <scope>NUCLEOTIDE SEQUENCE [LARGE SCALE GENOMIC DNA]</scope>
    <source>
        <strain evidence="1 2">CIRAD86</strain>
    </source>
</reference>
<accession>M2YJH3</accession>
<protein>
    <submittedName>
        <fullName evidence="1">Uncharacterized protein</fullName>
    </submittedName>
</protein>
<dbReference type="Proteomes" id="UP000016932">
    <property type="component" value="Unassembled WGS sequence"/>
</dbReference>
<name>M2YJH3_PSEFD</name>
<dbReference type="EMBL" id="KB446564">
    <property type="protein sequence ID" value="EME77890.1"/>
    <property type="molecule type" value="Genomic_DNA"/>
</dbReference>
<dbReference type="HOGENOM" id="CLU_2723277_0_0_1"/>
<proteinExistence type="predicted"/>